<dbReference type="EMBL" id="DS566051">
    <property type="status" value="NOT_ANNOTATED_CDS"/>
    <property type="molecule type" value="Genomic_DNA"/>
</dbReference>
<proteinExistence type="predicted"/>
<dbReference type="Proteomes" id="UP000005238">
    <property type="component" value="Unassembled WGS sequence"/>
</dbReference>
<keyword evidence="1" id="KW-0732">Signal</keyword>
<evidence type="ECO:0000256" key="1">
    <source>
        <dbReference type="SAM" id="SignalP"/>
    </source>
</evidence>
<feature type="chain" id="PRO_5003586670" description="RxLR effector protein" evidence="1">
    <location>
        <begin position="22"/>
        <end position="141"/>
    </location>
</feature>
<feature type="signal peptide" evidence="1">
    <location>
        <begin position="1"/>
        <end position="21"/>
    </location>
</feature>
<accession>H3GUH7</accession>
<reference evidence="2" key="2">
    <citation type="submission" date="2015-06" db="UniProtKB">
        <authorList>
            <consortium name="EnsemblProtists"/>
        </authorList>
    </citation>
    <scope>IDENTIFICATION</scope>
    <source>
        <strain evidence="2">Pr102</strain>
    </source>
</reference>
<evidence type="ECO:0000313" key="3">
    <source>
        <dbReference type="Proteomes" id="UP000005238"/>
    </source>
</evidence>
<dbReference type="InParanoid" id="H3GUH7"/>
<evidence type="ECO:0008006" key="4">
    <source>
        <dbReference type="Google" id="ProtNLM"/>
    </source>
</evidence>
<dbReference type="RefSeq" id="XP_067737454.1">
    <property type="nucleotide sequence ID" value="XM_067885261.1"/>
</dbReference>
<dbReference type="GeneID" id="94221057"/>
<dbReference type="VEuPathDB" id="FungiDB:KRP22_4282"/>
<dbReference type="EnsemblProtists" id="Phyra80882">
    <property type="protein sequence ID" value="Phyra80882"/>
    <property type="gene ID" value="Phyra80882"/>
</dbReference>
<dbReference type="eggNOG" id="ENOG502RGVP">
    <property type="taxonomic scope" value="Eukaryota"/>
</dbReference>
<sequence length="141" mass="15769">MQKTLFIALLTFIAVLPTSFAAEQSTKGTLVIGPSQHLAEATICLNGQPICYGLRKLEEDDEEEVMRGLEQGSDSGVLKPVNDTSGTPEVVCFGPFPQRCYGWYSRRLQDVLDEHRRLEATGDSELKDIECFNQQSRLRCN</sequence>
<keyword evidence="3" id="KW-1185">Reference proteome</keyword>
<name>H3GUH7_PHYRM</name>
<reference evidence="3" key="1">
    <citation type="journal article" date="2006" name="Science">
        <title>Phytophthora genome sequences uncover evolutionary origins and mechanisms of pathogenesis.</title>
        <authorList>
            <person name="Tyler B.M."/>
            <person name="Tripathy S."/>
            <person name="Zhang X."/>
            <person name="Dehal P."/>
            <person name="Jiang R.H."/>
            <person name="Aerts A."/>
            <person name="Arredondo F.D."/>
            <person name="Baxter L."/>
            <person name="Bensasson D."/>
            <person name="Beynon J.L."/>
            <person name="Chapman J."/>
            <person name="Damasceno C.M."/>
            <person name="Dorrance A.E."/>
            <person name="Dou D."/>
            <person name="Dickerman A.W."/>
            <person name="Dubchak I.L."/>
            <person name="Garbelotto M."/>
            <person name="Gijzen M."/>
            <person name="Gordon S.G."/>
            <person name="Govers F."/>
            <person name="Grunwald N.J."/>
            <person name="Huang W."/>
            <person name="Ivors K.L."/>
            <person name="Jones R.W."/>
            <person name="Kamoun S."/>
            <person name="Krampis K."/>
            <person name="Lamour K.H."/>
            <person name="Lee M.K."/>
            <person name="McDonald W.H."/>
            <person name="Medina M."/>
            <person name="Meijer H.J."/>
            <person name="Nordberg E.K."/>
            <person name="Maclean D.J."/>
            <person name="Ospina-Giraldo M.D."/>
            <person name="Morris P.F."/>
            <person name="Phuntumart V."/>
            <person name="Putnam N.H."/>
            <person name="Rash S."/>
            <person name="Rose J.K."/>
            <person name="Sakihama Y."/>
            <person name="Salamov A.A."/>
            <person name="Savidor A."/>
            <person name="Scheuring C.F."/>
            <person name="Smith B.M."/>
            <person name="Sobral B.W."/>
            <person name="Terry A."/>
            <person name="Torto-Alalibo T.A."/>
            <person name="Win J."/>
            <person name="Xu Z."/>
            <person name="Zhang H."/>
            <person name="Grigoriev I.V."/>
            <person name="Rokhsar D.S."/>
            <person name="Boore J.L."/>
        </authorList>
    </citation>
    <scope>NUCLEOTIDE SEQUENCE [LARGE SCALE GENOMIC DNA]</scope>
    <source>
        <strain evidence="3">Pr102</strain>
    </source>
</reference>
<protein>
    <recommendedName>
        <fullName evidence="4">RxLR effector protein</fullName>
    </recommendedName>
</protein>
<dbReference type="VEuPathDB" id="FungiDB:KRP23_14439"/>
<dbReference type="OrthoDB" id="105523at2759"/>
<dbReference type="HOGENOM" id="CLU_1900381_0_0_1"/>
<dbReference type="AlphaFoldDB" id="H3GUH7"/>
<organism evidence="2 3">
    <name type="scientific">Phytophthora ramorum</name>
    <name type="common">Sudden oak death agent</name>
    <dbReference type="NCBI Taxonomy" id="164328"/>
    <lineage>
        <taxon>Eukaryota</taxon>
        <taxon>Sar</taxon>
        <taxon>Stramenopiles</taxon>
        <taxon>Oomycota</taxon>
        <taxon>Peronosporomycetes</taxon>
        <taxon>Peronosporales</taxon>
        <taxon>Peronosporaceae</taxon>
        <taxon>Phytophthora</taxon>
    </lineage>
</organism>
<dbReference type="OMA" id="EIACVNE"/>
<evidence type="ECO:0000313" key="2">
    <source>
        <dbReference type="EnsemblProtists" id="Phyra80882"/>
    </source>
</evidence>